<dbReference type="GO" id="GO:0019674">
    <property type="term" value="P:NAD+ metabolic process"/>
    <property type="evidence" value="ECO:0007669"/>
    <property type="project" value="InterPro"/>
</dbReference>
<feature type="binding site" evidence="6">
    <location>
        <position position="264"/>
    </location>
    <ligand>
        <name>NAD(+)</name>
        <dbReference type="ChEBI" id="CHEBI:57540"/>
    </ligand>
</feature>
<dbReference type="GO" id="GO:0051287">
    <property type="term" value="F:NAD binding"/>
    <property type="evidence" value="ECO:0007669"/>
    <property type="project" value="UniProtKB-ARBA"/>
</dbReference>
<evidence type="ECO:0000256" key="3">
    <source>
        <dbReference type="ARBA" id="ARBA00022857"/>
    </source>
</evidence>
<feature type="binding site" evidence="6">
    <location>
        <begin position="66"/>
        <end position="67"/>
    </location>
    <ligand>
        <name>NAD(+)</name>
        <dbReference type="ChEBI" id="CHEBI:57540"/>
    </ligand>
</feature>
<evidence type="ECO:0000313" key="9">
    <source>
        <dbReference type="Proteomes" id="UP000253805"/>
    </source>
</evidence>
<keyword evidence="6" id="KW-0963">Cytoplasm</keyword>
<dbReference type="Proteomes" id="UP000253805">
    <property type="component" value="Unassembled WGS sequence"/>
</dbReference>
<dbReference type="PANTHER" id="PTHR20275">
    <property type="entry name" value="NAD KINASE"/>
    <property type="match status" value="1"/>
</dbReference>
<keyword evidence="4 6" id="KW-0520">NAD</keyword>
<dbReference type="Pfam" id="PF01513">
    <property type="entry name" value="NAD_kinase"/>
    <property type="match status" value="1"/>
</dbReference>
<evidence type="ECO:0000256" key="4">
    <source>
        <dbReference type="ARBA" id="ARBA00023027"/>
    </source>
</evidence>
<organism evidence="8 9">
    <name type="scientific">Adlercreutzia equolifaciens subsp. celatus</name>
    <dbReference type="NCBI Taxonomy" id="394340"/>
    <lineage>
        <taxon>Bacteria</taxon>
        <taxon>Bacillati</taxon>
        <taxon>Actinomycetota</taxon>
        <taxon>Coriobacteriia</taxon>
        <taxon>Eggerthellales</taxon>
        <taxon>Eggerthellaceae</taxon>
        <taxon>Adlercreutzia</taxon>
    </lineage>
</organism>
<comment type="similarity">
    <text evidence="6">Belongs to the NAD kinase family.</text>
</comment>
<dbReference type="InterPro" id="IPR017438">
    <property type="entry name" value="ATP-NAD_kinase_N"/>
</dbReference>
<evidence type="ECO:0000256" key="2">
    <source>
        <dbReference type="ARBA" id="ARBA00022777"/>
    </source>
</evidence>
<dbReference type="InterPro" id="IPR002504">
    <property type="entry name" value="NADK"/>
</dbReference>
<reference evidence="8 9" key="1">
    <citation type="journal article" date="2018" name="Elife">
        <title>Discovery and characterization of a prevalent human gut bacterial enzyme sufficient for the inactivation of a family of plant toxins.</title>
        <authorList>
            <person name="Koppel N."/>
            <person name="Bisanz J.E."/>
            <person name="Pandelia M.E."/>
            <person name="Turnbaugh P.J."/>
            <person name="Balskus E.P."/>
        </authorList>
    </citation>
    <scope>NUCLEOTIDE SEQUENCE [LARGE SCALE GENOMIC DNA]</scope>
    <source>
        <strain evidence="8 9">OB21 GAM 11</strain>
    </source>
</reference>
<keyword evidence="6" id="KW-0547">Nucleotide-binding</keyword>
<accession>A0A369NYG7</accession>
<dbReference type="RefSeq" id="WP_114549097.1">
    <property type="nucleotide sequence ID" value="NZ_PPUT01000015.1"/>
</dbReference>
<evidence type="ECO:0000256" key="1">
    <source>
        <dbReference type="ARBA" id="ARBA00022679"/>
    </source>
</evidence>
<dbReference type="Pfam" id="PF20143">
    <property type="entry name" value="NAD_kinase_C"/>
    <property type="match status" value="1"/>
</dbReference>
<sequence length="342" mass="36034">MHILVVRNNSNPQAVDASLLLTAYLTSQGIEALLVDSSSLGTDAGRREVRAQLPGQLALVVVLGGDGTVLHTVHLLHDRQVPILPINFGRLGFLANADTDGVVPLVAEALAGDLRAERRSILSIEVVCEGEHDPYGEANGAGEGAVWDRPDVNAKPSAATPPSVRRPGETEGAPWTPVPGRFGVNGRGLSGARQFFALNEAAITRGAMGRIIELTLNVSGVDVARMRGDGLVVSTATGSTAYALSAGGPLVSPGFKGMIAVPLAPHTLRSRAVVTDASDVIEVGFDDTDEFREATLFVDGDIVPFDAPLRKIYVQCAPFDVTLLRADGASFYERISTDFFGE</sequence>
<comment type="caution">
    <text evidence="8">The sequence shown here is derived from an EMBL/GenBank/DDBJ whole genome shotgun (WGS) entry which is preliminary data.</text>
</comment>
<dbReference type="EMBL" id="PPUT01000015">
    <property type="protein sequence ID" value="RDC44242.1"/>
    <property type="molecule type" value="Genomic_DNA"/>
</dbReference>
<dbReference type="InterPro" id="IPR017437">
    <property type="entry name" value="ATP-NAD_kinase_PpnK-typ_C"/>
</dbReference>
<proteinExistence type="inferred from homology"/>
<dbReference type="GO" id="GO:0006741">
    <property type="term" value="P:NADP+ biosynthetic process"/>
    <property type="evidence" value="ECO:0007669"/>
    <property type="project" value="UniProtKB-UniRule"/>
</dbReference>
<evidence type="ECO:0000313" key="8">
    <source>
        <dbReference type="EMBL" id="RDC44242.1"/>
    </source>
</evidence>
<dbReference type="InterPro" id="IPR016064">
    <property type="entry name" value="NAD/diacylglycerol_kinase_sf"/>
</dbReference>
<name>A0A369NYG7_9ACTN</name>
<feature type="active site" description="Proton acceptor" evidence="6">
    <location>
        <position position="66"/>
    </location>
</feature>
<comment type="function">
    <text evidence="6">Involved in the regulation of the intracellular balance of NAD and NADP, and is a key enzyme in the biosynthesis of NADP. Catalyzes specifically the phosphorylation on 2'-hydroxyl of the adenosine moiety of NAD to yield NADP.</text>
</comment>
<evidence type="ECO:0000256" key="6">
    <source>
        <dbReference type="HAMAP-Rule" id="MF_00361"/>
    </source>
</evidence>
<keyword evidence="2 6" id="KW-0418">Kinase</keyword>
<dbReference type="HAMAP" id="MF_00361">
    <property type="entry name" value="NAD_kinase"/>
    <property type="match status" value="1"/>
</dbReference>
<comment type="cofactor">
    <cofactor evidence="6">
        <name>a divalent metal cation</name>
        <dbReference type="ChEBI" id="CHEBI:60240"/>
    </cofactor>
</comment>
<feature type="binding site" evidence="6">
    <location>
        <begin position="240"/>
        <end position="245"/>
    </location>
    <ligand>
        <name>NAD(+)</name>
        <dbReference type="ChEBI" id="CHEBI:57540"/>
    </ligand>
</feature>
<feature type="region of interest" description="Disordered" evidence="7">
    <location>
        <begin position="137"/>
        <end position="180"/>
    </location>
</feature>
<feature type="binding site" evidence="6">
    <location>
        <position position="227"/>
    </location>
    <ligand>
        <name>NAD(+)</name>
        <dbReference type="ChEBI" id="CHEBI:57540"/>
    </ligand>
</feature>
<keyword evidence="3 6" id="KW-0521">NADP</keyword>
<protein>
    <recommendedName>
        <fullName evidence="6">NAD kinase</fullName>
        <ecNumber evidence="6">2.7.1.23</ecNumber>
    </recommendedName>
    <alternativeName>
        <fullName evidence="6">ATP-dependent NAD kinase</fullName>
    </alternativeName>
</protein>
<evidence type="ECO:0000256" key="5">
    <source>
        <dbReference type="ARBA" id="ARBA00047925"/>
    </source>
</evidence>
<dbReference type="GO" id="GO:0046872">
    <property type="term" value="F:metal ion binding"/>
    <property type="evidence" value="ECO:0007669"/>
    <property type="project" value="UniProtKB-UniRule"/>
</dbReference>
<dbReference type="Gene3D" id="3.40.50.10330">
    <property type="entry name" value="Probable inorganic polyphosphate/atp-NAD kinase, domain 1"/>
    <property type="match status" value="2"/>
</dbReference>
<dbReference type="Gene3D" id="2.60.200.30">
    <property type="entry name" value="Probable inorganic polyphosphate/atp-NAD kinase, domain 2"/>
    <property type="match status" value="1"/>
</dbReference>
<comment type="catalytic activity">
    <reaction evidence="5 6">
        <text>NAD(+) + ATP = ADP + NADP(+) + H(+)</text>
        <dbReference type="Rhea" id="RHEA:18629"/>
        <dbReference type="ChEBI" id="CHEBI:15378"/>
        <dbReference type="ChEBI" id="CHEBI:30616"/>
        <dbReference type="ChEBI" id="CHEBI:57540"/>
        <dbReference type="ChEBI" id="CHEBI:58349"/>
        <dbReference type="ChEBI" id="CHEBI:456216"/>
        <dbReference type="EC" id="2.7.1.23"/>
    </reaction>
</comment>
<comment type="caution">
    <text evidence="6">Lacks conserved residue(s) required for the propagation of feature annotation.</text>
</comment>
<dbReference type="GO" id="GO:0005524">
    <property type="term" value="F:ATP binding"/>
    <property type="evidence" value="ECO:0007669"/>
    <property type="project" value="UniProtKB-KW"/>
</dbReference>
<keyword evidence="1 6" id="KW-0808">Transferase</keyword>
<dbReference type="SUPFAM" id="SSF111331">
    <property type="entry name" value="NAD kinase/diacylglycerol kinase-like"/>
    <property type="match status" value="1"/>
</dbReference>
<feature type="binding site" evidence="6">
    <location>
        <position position="229"/>
    </location>
    <ligand>
        <name>NAD(+)</name>
        <dbReference type="ChEBI" id="CHEBI:57540"/>
    </ligand>
</feature>
<dbReference type="AlphaFoldDB" id="A0A369NYG7"/>
<keyword evidence="6" id="KW-0067">ATP-binding</keyword>
<dbReference type="GO" id="GO:0005737">
    <property type="term" value="C:cytoplasm"/>
    <property type="evidence" value="ECO:0007669"/>
    <property type="project" value="UniProtKB-SubCell"/>
</dbReference>
<feature type="binding site" evidence="6">
    <location>
        <position position="210"/>
    </location>
    <ligand>
        <name>NAD(+)</name>
        <dbReference type="ChEBI" id="CHEBI:57540"/>
    </ligand>
</feature>
<evidence type="ECO:0000256" key="7">
    <source>
        <dbReference type="SAM" id="MobiDB-lite"/>
    </source>
</evidence>
<dbReference type="PANTHER" id="PTHR20275:SF0">
    <property type="entry name" value="NAD KINASE"/>
    <property type="match status" value="1"/>
</dbReference>
<feature type="binding site" evidence="6">
    <location>
        <begin position="199"/>
        <end position="200"/>
    </location>
    <ligand>
        <name>NAD(+)</name>
        <dbReference type="ChEBI" id="CHEBI:57540"/>
    </ligand>
</feature>
<comment type="subcellular location">
    <subcellularLocation>
        <location evidence="6">Cytoplasm</location>
    </subcellularLocation>
</comment>
<dbReference type="EC" id="2.7.1.23" evidence="6"/>
<dbReference type="GO" id="GO:0003951">
    <property type="term" value="F:NAD+ kinase activity"/>
    <property type="evidence" value="ECO:0007669"/>
    <property type="project" value="UniProtKB-UniRule"/>
</dbReference>
<feature type="binding site" evidence="6">
    <location>
        <position position="71"/>
    </location>
    <ligand>
        <name>NAD(+)</name>
        <dbReference type="ChEBI" id="CHEBI:57540"/>
    </ligand>
</feature>
<gene>
    <name evidence="6" type="primary">nadK</name>
    <name evidence="8" type="ORF">C1850_06695</name>
</gene>